<dbReference type="PROSITE" id="PS50189">
    <property type="entry name" value="NTR"/>
    <property type="match status" value="1"/>
</dbReference>
<evidence type="ECO:0000259" key="10">
    <source>
        <dbReference type="PROSITE" id="PS50189"/>
    </source>
</evidence>
<dbReference type="InterPro" id="IPR001820">
    <property type="entry name" value="TIMP"/>
</dbReference>
<name>A0ABP0GF59_CLALP</name>
<feature type="region of interest" description="Disordered" evidence="8">
    <location>
        <begin position="268"/>
        <end position="290"/>
    </location>
</feature>
<evidence type="ECO:0000256" key="6">
    <source>
        <dbReference type="ARBA" id="ARBA00023157"/>
    </source>
</evidence>
<dbReference type="PANTHER" id="PTHR11844:SF25">
    <property type="entry name" value="NTR DOMAIN-CONTAINING PROTEIN"/>
    <property type="match status" value="1"/>
</dbReference>
<feature type="domain" description="NTR" evidence="10">
    <location>
        <begin position="31"/>
        <end position="208"/>
    </location>
</feature>
<evidence type="ECO:0000256" key="9">
    <source>
        <dbReference type="SAM" id="SignalP"/>
    </source>
</evidence>
<protein>
    <recommendedName>
        <fullName evidence="10">NTR domain-containing protein</fullName>
    </recommendedName>
</protein>
<keyword evidence="5" id="KW-0646">Protease inhibitor</keyword>
<evidence type="ECO:0000256" key="4">
    <source>
        <dbReference type="ARBA" id="ARBA00022608"/>
    </source>
</evidence>
<feature type="compositionally biased region" description="Basic and acidic residues" evidence="8">
    <location>
        <begin position="279"/>
        <end position="290"/>
    </location>
</feature>
<comment type="similarity">
    <text evidence="2">Belongs to the protease inhibitor I35 (TIMP) family.</text>
</comment>
<dbReference type="Gene3D" id="2.40.50.120">
    <property type="match status" value="1"/>
</dbReference>
<dbReference type="Gene3D" id="3.90.370.10">
    <property type="entry name" value="Tissue inhibitor of metalloproteinase-1. Chain B, domain 1"/>
    <property type="match status" value="1"/>
</dbReference>
<dbReference type="Proteomes" id="UP001642483">
    <property type="component" value="Unassembled WGS sequence"/>
</dbReference>
<proteinExistence type="inferred from homology"/>
<reference evidence="11 12" key="1">
    <citation type="submission" date="2024-02" db="EMBL/GenBank/DDBJ databases">
        <authorList>
            <person name="Daric V."/>
            <person name="Darras S."/>
        </authorList>
    </citation>
    <scope>NUCLEOTIDE SEQUENCE [LARGE SCALE GENOMIC DNA]</scope>
</reference>
<comment type="caution">
    <text evidence="11">The sequence shown here is derived from an EMBL/GenBank/DDBJ whole genome shotgun (WGS) entry which is preliminary data.</text>
</comment>
<dbReference type="EMBL" id="CAWYQH010000108">
    <property type="protein sequence ID" value="CAK8688800.1"/>
    <property type="molecule type" value="Genomic_DNA"/>
</dbReference>
<evidence type="ECO:0000256" key="8">
    <source>
        <dbReference type="SAM" id="MobiDB-lite"/>
    </source>
</evidence>
<evidence type="ECO:0000256" key="7">
    <source>
        <dbReference type="ARBA" id="ARBA00023215"/>
    </source>
</evidence>
<sequence length="290" mass="32994">MNRKPTTTAVVRNLILGLFVLATLLVVGESCSCLLSHAQGSICREDTFVALVKIKSRSYVRQRHSKKARAASLINVISRSGIDDNKVEEGATELVPTASSKDVIVHEVFDKNWNRVADNLRYRVKVYKAYKGFTTKGAKGKKFYIYTAPEESMCGTQFNLKGIYLVTGFIRDGRLEVSLCDHKVNWDSLTKSERRHERKKVKAMVSSCNAGCKVTSCIWSDCSATSLNECVWTSKMTKKYGMNFNDFVCFPDRRGMCEWKAISKSAKRKRRHNDRVRRTHQENRPTDVMP</sequence>
<accession>A0ABP0GF59</accession>
<evidence type="ECO:0000256" key="1">
    <source>
        <dbReference type="ARBA" id="ARBA00004613"/>
    </source>
</evidence>
<evidence type="ECO:0000256" key="3">
    <source>
        <dbReference type="ARBA" id="ARBA00022525"/>
    </source>
</evidence>
<dbReference type="InterPro" id="IPR001134">
    <property type="entry name" value="Netrin_domain"/>
</dbReference>
<keyword evidence="3" id="KW-0964">Secreted</keyword>
<evidence type="ECO:0000256" key="2">
    <source>
        <dbReference type="ARBA" id="ARBA00011027"/>
    </source>
</evidence>
<evidence type="ECO:0000313" key="12">
    <source>
        <dbReference type="Proteomes" id="UP001642483"/>
    </source>
</evidence>
<comment type="subcellular location">
    <subcellularLocation>
        <location evidence="1">Secreted</location>
    </subcellularLocation>
</comment>
<keyword evidence="9" id="KW-0732">Signal</keyword>
<evidence type="ECO:0000256" key="5">
    <source>
        <dbReference type="ARBA" id="ARBA00022690"/>
    </source>
</evidence>
<dbReference type="SUPFAM" id="SSF50242">
    <property type="entry name" value="TIMP-like"/>
    <property type="match status" value="1"/>
</dbReference>
<organism evidence="11 12">
    <name type="scientific">Clavelina lepadiformis</name>
    <name type="common">Light-bulb sea squirt</name>
    <name type="synonym">Ascidia lepadiformis</name>
    <dbReference type="NCBI Taxonomy" id="159417"/>
    <lineage>
        <taxon>Eukaryota</taxon>
        <taxon>Metazoa</taxon>
        <taxon>Chordata</taxon>
        <taxon>Tunicata</taxon>
        <taxon>Ascidiacea</taxon>
        <taxon>Aplousobranchia</taxon>
        <taxon>Clavelinidae</taxon>
        <taxon>Clavelina</taxon>
    </lineage>
</organism>
<feature type="chain" id="PRO_5046649355" description="NTR domain-containing protein" evidence="9">
    <location>
        <begin position="31"/>
        <end position="290"/>
    </location>
</feature>
<feature type="compositionally biased region" description="Basic residues" evidence="8">
    <location>
        <begin position="268"/>
        <end position="278"/>
    </location>
</feature>
<dbReference type="SMART" id="SM00206">
    <property type="entry name" value="NTR"/>
    <property type="match status" value="1"/>
</dbReference>
<feature type="signal peptide" evidence="9">
    <location>
        <begin position="1"/>
        <end position="30"/>
    </location>
</feature>
<evidence type="ECO:0000313" key="11">
    <source>
        <dbReference type="EMBL" id="CAK8688800.1"/>
    </source>
</evidence>
<keyword evidence="4" id="KW-0483">Metalloprotease inhibitor</keyword>
<keyword evidence="6" id="KW-1015">Disulfide bond</keyword>
<dbReference type="InterPro" id="IPR008993">
    <property type="entry name" value="TIMP-like_OB-fold"/>
</dbReference>
<dbReference type="Pfam" id="PF00965">
    <property type="entry name" value="TIMP"/>
    <property type="match status" value="1"/>
</dbReference>
<dbReference type="PANTHER" id="PTHR11844">
    <property type="entry name" value="METALLOPROTEASE INHIBITOR"/>
    <property type="match status" value="1"/>
</dbReference>
<gene>
    <name evidence="11" type="ORF">CVLEPA_LOCUS20772</name>
</gene>
<dbReference type="InterPro" id="IPR027465">
    <property type="entry name" value="TIMP_C"/>
</dbReference>
<keyword evidence="7" id="KW-0481">Metalloenzyme inhibitor</keyword>
<keyword evidence="12" id="KW-1185">Reference proteome</keyword>